<evidence type="ECO:0000313" key="6">
    <source>
        <dbReference type="EMBL" id="PSN59971.1"/>
    </source>
</evidence>
<evidence type="ECO:0000256" key="3">
    <source>
        <dbReference type="ARBA" id="ARBA00022833"/>
    </source>
</evidence>
<organism evidence="6 7">
    <name type="scientific">Corynespora cassiicola Philippines</name>
    <dbReference type="NCBI Taxonomy" id="1448308"/>
    <lineage>
        <taxon>Eukaryota</taxon>
        <taxon>Fungi</taxon>
        <taxon>Dikarya</taxon>
        <taxon>Ascomycota</taxon>
        <taxon>Pezizomycotina</taxon>
        <taxon>Dothideomycetes</taxon>
        <taxon>Pleosporomycetidae</taxon>
        <taxon>Pleosporales</taxon>
        <taxon>Corynesporascaceae</taxon>
        <taxon>Corynespora</taxon>
    </lineage>
</organism>
<dbReference type="PROSITE" id="PS50199">
    <property type="entry name" value="ZF_RANBP2_2"/>
    <property type="match status" value="1"/>
</dbReference>
<name>A0A2T2N3G7_CORCC</name>
<keyword evidence="1" id="KW-0479">Metal-binding</keyword>
<reference evidence="6 7" key="1">
    <citation type="journal article" date="2018" name="Front. Microbiol.">
        <title>Genome-Wide Analysis of Corynespora cassiicola Leaf Fall Disease Putative Effectors.</title>
        <authorList>
            <person name="Lopez D."/>
            <person name="Ribeiro S."/>
            <person name="Label P."/>
            <person name="Fumanal B."/>
            <person name="Venisse J.S."/>
            <person name="Kohler A."/>
            <person name="de Oliveira R.R."/>
            <person name="Labutti K."/>
            <person name="Lipzen A."/>
            <person name="Lail K."/>
            <person name="Bauer D."/>
            <person name="Ohm R.A."/>
            <person name="Barry K.W."/>
            <person name="Spatafora J."/>
            <person name="Grigoriev I.V."/>
            <person name="Martin F.M."/>
            <person name="Pujade-Renaud V."/>
        </authorList>
    </citation>
    <scope>NUCLEOTIDE SEQUENCE [LARGE SCALE GENOMIC DNA]</scope>
    <source>
        <strain evidence="6 7">Philippines</strain>
    </source>
</reference>
<dbReference type="Proteomes" id="UP000240883">
    <property type="component" value="Unassembled WGS sequence"/>
</dbReference>
<keyword evidence="3" id="KW-0862">Zinc</keyword>
<gene>
    <name evidence="6" type="ORF">BS50DRAFT_640410</name>
</gene>
<sequence length="139" mass="14089">MSAPSDVWICTECGAENLNWVNFCPICSASRSNSTTQPTAPSHQAPPGSSNGSWECPECGASNSSLTNFCPLCGYTQNAVLGGGPLMEHVGAYSAQGLGGGVGCPAAGSPAPGTWYCANCSAANSNLTPDFCPACGQYR</sequence>
<dbReference type="OrthoDB" id="3794090at2759"/>
<protein>
    <recommendedName>
        <fullName evidence="5">RanBP2-type domain-containing protein</fullName>
    </recommendedName>
</protein>
<evidence type="ECO:0000313" key="7">
    <source>
        <dbReference type="Proteomes" id="UP000240883"/>
    </source>
</evidence>
<feature type="domain" description="RanBP2-type" evidence="5">
    <location>
        <begin position="50"/>
        <end position="79"/>
    </location>
</feature>
<dbReference type="InterPro" id="IPR001876">
    <property type="entry name" value="Znf_RanBP2"/>
</dbReference>
<dbReference type="SMART" id="SM00547">
    <property type="entry name" value="ZnF_RBZ"/>
    <property type="match status" value="3"/>
</dbReference>
<dbReference type="AlphaFoldDB" id="A0A2T2N3G7"/>
<dbReference type="PROSITE" id="PS01358">
    <property type="entry name" value="ZF_RANBP2_1"/>
    <property type="match status" value="2"/>
</dbReference>
<dbReference type="EMBL" id="KZ678151">
    <property type="protein sequence ID" value="PSN59971.1"/>
    <property type="molecule type" value="Genomic_DNA"/>
</dbReference>
<evidence type="ECO:0000256" key="2">
    <source>
        <dbReference type="ARBA" id="ARBA00022771"/>
    </source>
</evidence>
<keyword evidence="7" id="KW-1185">Reference proteome</keyword>
<dbReference type="Pfam" id="PF12773">
    <property type="entry name" value="DZR"/>
    <property type="match status" value="1"/>
</dbReference>
<evidence type="ECO:0000256" key="1">
    <source>
        <dbReference type="ARBA" id="ARBA00022723"/>
    </source>
</evidence>
<dbReference type="GO" id="GO:0008270">
    <property type="term" value="F:zinc ion binding"/>
    <property type="evidence" value="ECO:0007669"/>
    <property type="project" value="UniProtKB-KW"/>
</dbReference>
<evidence type="ECO:0000256" key="4">
    <source>
        <dbReference type="PROSITE-ProRule" id="PRU00322"/>
    </source>
</evidence>
<dbReference type="Gene3D" id="2.30.30.380">
    <property type="entry name" value="Zn-finger domain of Sec23/24"/>
    <property type="match status" value="1"/>
</dbReference>
<keyword evidence="2 4" id="KW-0863">Zinc-finger</keyword>
<evidence type="ECO:0000259" key="5">
    <source>
        <dbReference type="PROSITE" id="PS50199"/>
    </source>
</evidence>
<dbReference type="InterPro" id="IPR025874">
    <property type="entry name" value="DZR"/>
</dbReference>
<proteinExistence type="predicted"/>
<accession>A0A2T2N3G7</accession>